<sequence length="371" mass="42840">MTIQQREIMASIGEAPEEVTSKVTTNKVIRNFVELFKNLLNGTQEDIEVTRMVGGASINNAFRNFSSFKAIKPEDGLTDEVVINALRNSHGTRVPMFISEHCFIQLSIRQIKRLKEPSVAFVDTIKNILLEIVDYCTSKIVEQEKNRFPRLYKRINKVACDIVNERLQPTKEFVEKIVNMQLNYINIRHPEFVLLQKPIPEVKEMRSDTVESQNTIAKRNSPFKQSESDIEEFLAHLPSPPFRESSLTNYQKKEVIKEEPIYSTPNSFEADEAELEDCKTLQKLVIQYYEIVCNSLQYSMLPKAIMMELVNHVKNNIHEELEEKIASLGDVVKELTKESEAITQKREQTLTKLEELERAKTLLQTISEVNM</sequence>
<dbReference type="InterPro" id="IPR003130">
    <property type="entry name" value="GED"/>
</dbReference>
<dbReference type="GO" id="GO:0005737">
    <property type="term" value="C:cytoplasm"/>
    <property type="evidence" value="ECO:0007669"/>
    <property type="project" value="TreeGrafter"/>
</dbReference>
<evidence type="ECO:0000313" key="4">
    <source>
        <dbReference type="WBParaSite" id="PDA_v2.g21125.t1"/>
    </source>
</evidence>
<dbReference type="PANTHER" id="PTHR11566">
    <property type="entry name" value="DYNAMIN"/>
    <property type="match status" value="1"/>
</dbReference>
<keyword evidence="3" id="KW-1185">Reference proteome</keyword>
<dbReference type="PROSITE" id="PS51388">
    <property type="entry name" value="GED"/>
    <property type="match status" value="1"/>
</dbReference>
<dbReference type="Pfam" id="PF02212">
    <property type="entry name" value="GED"/>
    <property type="match status" value="1"/>
</dbReference>
<dbReference type="AlphaFoldDB" id="A0A914PR96"/>
<dbReference type="Proteomes" id="UP000887578">
    <property type="component" value="Unplaced"/>
</dbReference>
<name>A0A914PR96_9BILA</name>
<dbReference type="InterPro" id="IPR000375">
    <property type="entry name" value="Dynamin_stalk"/>
</dbReference>
<dbReference type="SMART" id="SM00302">
    <property type="entry name" value="GED"/>
    <property type="match status" value="1"/>
</dbReference>
<organism evidence="3 4">
    <name type="scientific">Panagrolaimus davidi</name>
    <dbReference type="NCBI Taxonomy" id="227884"/>
    <lineage>
        <taxon>Eukaryota</taxon>
        <taxon>Metazoa</taxon>
        <taxon>Ecdysozoa</taxon>
        <taxon>Nematoda</taxon>
        <taxon>Chromadorea</taxon>
        <taxon>Rhabditida</taxon>
        <taxon>Tylenchina</taxon>
        <taxon>Panagrolaimomorpha</taxon>
        <taxon>Panagrolaimoidea</taxon>
        <taxon>Panagrolaimidae</taxon>
        <taxon>Panagrolaimus</taxon>
    </lineage>
</organism>
<evidence type="ECO:0000259" key="2">
    <source>
        <dbReference type="PROSITE" id="PS51388"/>
    </source>
</evidence>
<protein>
    <submittedName>
        <fullName evidence="4">GED domain-containing protein</fullName>
    </submittedName>
</protein>
<dbReference type="GO" id="GO:0008017">
    <property type="term" value="F:microtubule binding"/>
    <property type="evidence" value="ECO:0007669"/>
    <property type="project" value="TreeGrafter"/>
</dbReference>
<feature type="domain" description="GED" evidence="2">
    <location>
        <begin position="278"/>
        <end position="371"/>
    </location>
</feature>
<accession>A0A914PR96</accession>
<dbReference type="WBParaSite" id="PDA_v2.g21125.t1">
    <property type="protein sequence ID" value="PDA_v2.g21125.t1"/>
    <property type="gene ID" value="PDA_v2.g21125"/>
</dbReference>
<dbReference type="GO" id="GO:0016020">
    <property type="term" value="C:membrane"/>
    <property type="evidence" value="ECO:0007669"/>
    <property type="project" value="TreeGrafter"/>
</dbReference>
<evidence type="ECO:0000256" key="1">
    <source>
        <dbReference type="SAM" id="Coils"/>
    </source>
</evidence>
<dbReference type="GO" id="GO:0005525">
    <property type="term" value="F:GTP binding"/>
    <property type="evidence" value="ECO:0007669"/>
    <property type="project" value="InterPro"/>
</dbReference>
<dbReference type="InterPro" id="IPR020850">
    <property type="entry name" value="GED_dom"/>
</dbReference>
<feature type="coiled-coil region" evidence="1">
    <location>
        <begin position="318"/>
        <end position="359"/>
    </location>
</feature>
<dbReference type="GO" id="GO:0005874">
    <property type="term" value="C:microtubule"/>
    <property type="evidence" value="ECO:0007669"/>
    <property type="project" value="TreeGrafter"/>
</dbReference>
<reference evidence="4" key="1">
    <citation type="submission" date="2022-11" db="UniProtKB">
        <authorList>
            <consortium name="WormBaseParasite"/>
        </authorList>
    </citation>
    <scope>IDENTIFICATION</scope>
</reference>
<keyword evidence="1" id="KW-0175">Coiled coil</keyword>
<dbReference type="InterPro" id="IPR022812">
    <property type="entry name" value="Dynamin"/>
</dbReference>
<dbReference type="Pfam" id="PF01031">
    <property type="entry name" value="Dynamin_M"/>
    <property type="match status" value="1"/>
</dbReference>
<evidence type="ECO:0000313" key="3">
    <source>
        <dbReference type="Proteomes" id="UP000887578"/>
    </source>
</evidence>
<proteinExistence type="predicted"/>
<dbReference type="Gene3D" id="1.20.120.1240">
    <property type="entry name" value="Dynamin, middle domain"/>
    <property type="match status" value="1"/>
</dbReference>
<dbReference type="GO" id="GO:0003924">
    <property type="term" value="F:GTPase activity"/>
    <property type="evidence" value="ECO:0007669"/>
    <property type="project" value="InterPro"/>
</dbReference>